<proteinExistence type="predicted"/>
<dbReference type="RefSeq" id="WP_345724616.1">
    <property type="nucleotide sequence ID" value="NZ_BAABRU010000030.1"/>
</dbReference>
<organism evidence="1 2">
    <name type="scientific">Herpetosiphon gulosus</name>
    <dbReference type="NCBI Taxonomy" id="1973496"/>
    <lineage>
        <taxon>Bacteria</taxon>
        <taxon>Bacillati</taxon>
        <taxon>Chloroflexota</taxon>
        <taxon>Chloroflexia</taxon>
        <taxon>Herpetosiphonales</taxon>
        <taxon>Herpetosiphonaceae</taxon>
        <taxon>Herpetosiphon</taxon>
    </lineage>
</organism>
<reference evidence="1 2" key="1">
    <citation type="submission" date="2024-02" db="EMBL/GenBank/DDBJ databases">
        <title>Herpetosiphon gulosus NBRC 112829.</title>
        <authorList>
            <person name="Ichikawa N."/>
            <person name="Katano-Makiyama Y."/>
            <person name="Hidaka K."/>
        </authorList>
    </citation>
    <scope>NUCLEOTIDE SEQUENCE [LARGE SCALE GENOMIC DNA]</scope>
    <source>
        <strain evidence="1 2">NBRC 112829</strain>
    </source>
</reference>
<dbReference type="EMBL" id="BAABRU010000030">
    <property type="protein sequence ID" value="GAA5531030.1"/>
    <property type="molecule type" value="Genomic_DNA"/>
</dbReference>
<accession>A0ABP9X6K9</accession>
<gene>
    <name evidence="1" type="ORF">Hgul01_04854</name>
</gene>
<evidence type="ECO:0000313" key="1">
    <source>
        <dbReference type="EMBL" id="GAA5531030.1"/>
    </source>
</evidence>
<protein>
    <submittedName>
        <fullName evidence="1">Uncharacterized protein</fullName>
    </submittedName>
</protein>
<keyword evidence="2" id="KW-1185">Reference proteome</keyword>
<evidence type="ECO:0000313" key="2">
    <source>
        <dbReference type="Proteomes" id="UP001428290"/>
    </source>
</evidence>
<dbReference type="Proteomes" id="UP001428290">
    <property type="component" value="Unassembled WGS sequence"/>
</dbReference>
<sequence length="250" mass="27465">MPQRRVTVNRHTRVMPIKTFAITCRWCGDDATIEAYPGRMPTLCSKKCAIEARKDHDRRRKAGKTTAPPAPRAAAVVAPMALPSRFVLWPSEVDRTLDRSLQGVFGTGLLGTMKTKADGRRVLAILDVLLGESWAVTVRWVVLECIRREPEALTARLAVALTPDPLRKEVRWQQEVADLRSQLTEQGRLNRSQREHLRALGVAVGDQVVGVHMGGLGEEEALTAAQRGVAERELAAALVRLEATLTAAVG</sequence>
<name>A0ABP9X6K9_9CHLR</name>
<comment type="caution">
    <text evidence="1">The sequence shown here is derived from an EMBL/GenBank/DDBJ whole genome shotgun (WGS) entry which is preliminary data.</text>
</comment>